<name>A0A7C4EML0_9BACT</name>
<accession>A0A7C4EML0</accession>
<dbReference type="AlphaFoldDB" id="A0A7C4EML0"/>
<proteinExistence type="predicted"/>
<comment type="caution">
    <text evidence="1">The sequence shown here is derived from an EMBL/GenBank/DDBJ whole genome shotgun (WGS) entry which is preliminary data.</text>
</comment>
<reference evidence="1" key="1">
    <citation type="journal article" date="2020" name="mSystems">
        <title>Genome- and Community-Level Interaction Insights into Carbon Utilization and Element Cycling Functions of Hydrothermarchaeota in Hydrothermal Sediment.</title>
        <authorList>
            <person name="Zhou Z."/>
            <person name="Liu Y."/>
            <person name="Xu W."/>
            <person name="Pan J."/>
            <person name="Luo Z.H."/>
            <person name="Li M."/>
        </authorList>
    </citation>
    <scope>NUCLEOTIDE SEQUENCE [LARGE SCALE GENOMIC DNA]</scope>
    <source>
        <strain evidence="1">SpSt-413</strain>
    </source>
</reference>
<protein>
    <submittedName>
        <fullName evidence="1">Uncharacterized protein</fullName>
    </submittedName>
</protein>
<sequence>MPHKEDFLMHCPHCGTTLRERRPATRPGRCRLSGHHGEMEMDHGQFAALVANALAYGRQRRRLARALNDLERYREVAGRMARDPDFARYVLAYDGDGGQSLFPLATRETTVADIKARLARGEGRDSDLARYLALDWRE</sequence>
<evidence type="ECO:0000313" key="1">
    <source>
        <dbReference type="EMBL" id="HGG92854.1"/>
    </source>
</evidence>
<organism evidence="1">
    <name type="scientific">Fundidesulfovibrio putealis</name>
    <dbReference type="NCBI Taxonomy" id="270496"/>
    <lineage>
        <taxon>Bacteria</taxon>
        <taxon>Pseudomonadati</taxon>
        <taxon>Thermodesulfobacteriota</taxon>
        <taxon>Desulfovibrionia</taxon>
        <taxon>Desulfovibrionales</taxon>
        <taxon>Desulfovibrionaceae</taxon>
        <taxon>Fundidesulfovibrio</taxon>
    </lineage>
</organism>
<dbReference type="EMBL" id="DSRP01000544">
    <property type="protein sequence ID" value="HGG92854.1"/>
    <property type="molecule type" value="Genomic_DNA"/>
</dbReference>
<gene>
    <name evidence="1" type="ORF">ENR59_07870</name>
</gene>